<proteinExistence type="predicted"/>
<dbReference type="EMBL" id="UINC01064318">
    <property type="protein sequence ID" value="SVB92867.1"/>
    <property type="molecule type" value="Genomic_DNA"/>
</dbReference>
<organism evidence="2">
    <name type="scientific">marine metagenome</name>
    <dbReference type="NCBI Taxonomy" id="408172"/>
    <lineage>
        <taxon>unclassified sequences</taxon>
        <taxon>metagenomes</taxon>
        <taxon>ecological metagenomes</taxon>
    </lineage>
</organism>
<reference evidence="2" key="1">
    <citation type="submission" date="2018-05" db="EMBL/GenBank/DDBJ databases">
        <authorList>
            <person name="Lanie J.A."/>
            <person name="Ng W.-L."/>
            <person name="Kazmierczak K.M."/>
            <person name="Andrzejewski T.M."/>
            <person name="Davidsen T.M."/>
            <person name="Wayne K.J."/>
            <person name="Tettelin H."/>
            <person name="Glass J.I."/>
            <person name="Rusch D."/>
            <person name="Podicherti R."/>
            <person name="Tsui H.-C.T."/>
            <person name="Winkler M.E."/>
        </authorList>
    </citation>
    <scope>NUCLEOTIDE SEQUENCE</scope>
</reference>
<gene>
    <name evidence="2" type="ORF">METZ01_LOCUS245721</name>
</gene>
<evidence type="ECO:0000256" key="1">
    <source>
        <dbReference type="SAM" id="MobiDB-lite"/>
    </source>
</evidence>
<sequence length="97" mass="11465">MMGSKKLEVICPCCETKLQVDKKTGEIIWEERKAKPVPSLTDMVKDLDNKKKENEDIFRKNRQNQKERSRVLDEIFKESTKHVDRSGEKPLRDFDLD</sequence>
<dbReference type="AlphaFoldDB" id="A0A382I0V0"/>
<evidence type="ECO:0000313" key="2">
    <source>
        <dbReference type="EMBL" id="SVB92867.1"/>
    </source>
</evidence>
<evidence type="ECO:0008006" key="3">
    <source>
        <dbReference type="Google" id="ProtNLM"/>
    </source>
</evidence>
<accession>A0A382I0V0</accession>
<name>A0A382I0V0_9ZZZZ</name>
<protein>
    <recommendedName>
        <fullName evidence="3">2-nitropropane dioxygenase</fullName>
    </recommendedName>
</protein>
<feature type="region of interest" description="Disordered" evidence="1">
    <location>
        <begin position="54"/>
        <end position="73"/>
    </location>
</feature>